<reference evidence="2" key="1">
    <citation type="submission" date="2021-01" db="EMBL/GenBank/DDBJ databases">
        <title>Whole genome shotgun sequence of Virgisporangium aliadipatigenens NBRC 105644.</title>
        <authorList>
            <person name="Komaki H."/>
            <person name="Tamura T."/>
        </authorList>
    </citation>
    <scope>NUCLEOTIDE SEQUENCE</scope>
    <source>
        <strain evidence="2">NBRC 105644</strain>
    </source>
</reference>
<proteinExistence type="predicted"/>
<name>A0A8J3YSR3_9ACTN</name>
<organism evidence="2 3">
    <name type="scientific">Virgisporangium aliadipatigenens</name>
    <dbReference type="NCBI Taxonomy" id="741659"/>
    <lineage>
        <taxon>Bacteria</taxon>
        <taxon>Bacillati</taxon>
        <taxon>Actinomycetota</taxon>
        <taxon>Actinomycetes</taxon>
        <taxon>Micromonosporales</taxon>
        <taxon>Micromonosporaceae</taxon>
        <taxon>Virgisporangium</taxon>
    </lineage>
</organism>
<accession>A0A8J3YSR3</accession>
<feature type="compositionally biased region" description="Polar residues" evidence="1">
    <location>
        <begin position="49"/>
        <end position="59"/>
    </location>
</feature>
<comment type="caution">
    <text evidence="2">The sequence shown here is derived from an EMBL/GenBank/DDBJ whole genome shotgun (WGS) entry which is preliminary data.</text>
</comment>
<sequence length="59" mass="6230">MSYNGQATVLLISANSAHDARAAVDEDRRAKRKASYNSTGGPVTIVWGNHTNTGVGDAR</sequence>
<protein>
    <submittedName>
        <fullName evidence="2">Uncharacterized protein</fullName>
    </submittedName>
</protein>
<feature type="compositionally biased region" description="Basic and acidic residues" evidence="1">
    <location>
        <begin position="18"/>
        <end position="29"/>
    </location>
</feature>
<feature type="region of interest" description="Disordered" evidence="1">
    <location>
        <begin position="18"/>
        <end position="59"/>
    </location>
</feature>
<dbReference type="Proteomes" id="UP000619260">
    <property type="component" value="Unassembled WGS sequence"/>
</dbReference>
<evidence type="ECO:0000313" key="3">
    <source>
        <dbReference type="Proteomes" id="UP000619260"/>
    </source>
</evidence>
<keyword evidence="3" id="KW-1185">Reference proteome</keyword>
<evidence type="ECO:0000313" key="2">
    <source>
        <dbReference type="EMBL" id="GIJ49743.1"/>
    </source>
</evidence>
<gene>
    <name evidence="2" type="ORF">Val02_66290</name>
</gene>
<evidence type="ECO:0000256" key="1">
    <source>
        <dbReference type="SAM" id="MobiDB-lite"/>
    </source>
</evidence>
<dbReference type="EMBL" id="BOPF01000030">
    <property type="protein sequence ID" value="GIJ49743.1"/>
    <property type="molecule type" value="Genomic_DNA"/>
</dbReference>
<dbReference type="AlphaFoldDB" id="A0A8J3YSR3"/>